<keyword evidence="1" id="KW-0489">Methyltransferase</keyword>
<accession>A0A5R9L4P4</accession>
<keyword evidence="2" id="KW-1185">Reference proteome</keyword>
<dbReference type="SUPFAM" id="SSF53335">
    <property type="entry name" value="S-adenosyl-L-methionine-dependent methyltransferases"/>
    <property type="match status" value="1"/>
</dbReference>
<organism evidence="1 2">
    <name type="scientific">Dyadobacter luticola</name>
    <dbReference type="NCBI Taxonomy" id="1979387"/>
    <lineage>
        <taxon>Bacteria</taxon>
        <taxon>Pseudomonadati</taxon>
        <taxon>Bacteroidota</taxon>
        <taxon>Cytophagia</taxon>
        <taxon>Cytophagales</taxon>
        <taxon>Spirosomataceae</taxon>
        <taxon>Dyadobacter</taxon>
    </lineage>
</organism>
<dbReference type="InterPro" id="IPR029063">
    <property type="entry name" value="SAM-dependent_MTases_sf"/>
</dbReference>
<reference evidence="1 2" key="1">
    <citation type="submission" date="2019-05" db="EMBL/GenBank/DDBJ databases">
        <authorList>
            <person name="Qu J.-H."/>
        </authorList>
    </citation>
    <scope>NUCLEOTIDE SEQUENCE [LARGE SCALE GENOMIC DNA]</scope>
    <source>
        <strain evidence="1 2">T17</strain>
    </source>
</reference>
<dbReference type="GO" id="GO:0032259">
    <property type="term" value="P:methylation"/>
    <property type="evidence" value="ECO:0007669"/>
    <property type="project" value="UniProtKB-KW"/>
</dbReference>
<proteinExistence type="predicted"/>
<comment type="caution">
    <text evidence="1">The sequence shown here is derived from an EMBL/GenBank/DDBJ whole genome shotgun (WGS) entry which is preliminary data.</text>
</comment>
<dbReference type="EMBL" id="VCEJ01000002">
    <property type="protein sequence ID" value="TLV03546.1"/>
    <property type="molecule type" value="Genomic_DNA"/>
</dbReference>
<dbReference type="Gene3D" id="3.40.50.150">
    <property type="entry name" value="Vaccinia Virus protein VP39"/>
    <property type="match status" value="1"/>
</dbReference>
<dbReference type="Proteomes" id="UP000306402">
    <property type="component" value="Unassembled WGS sequence"/>
</dbReference>
<dbReference type="GO" id="GO:0008168">
    <property type="term" value="F:methyltransferase activity"/>
    <property type="evidence" value="ECO:0007669"/>
    <property type="project" value="UniProtKB-KW"/>
</dbReference>
<protein>
    <submittedName>
        <fullName evidence="1">Class I SAM-dependent methyltransferase</fullName>
    </submittedName>
</protein>
<name>A0A5R9L4P4_9BACT</name>
<keyword evidence="1" id="KW-0808">Transferase</keyword>
<dbReference type="RefSeq" id="WP_138364755.1">
    <property type="nucleotide sequence ID" value="NZ_VCEJ01000002.1"/>
</dbReference>
<dbReference type="AlphaFoldDB" id="A0A5R9L4P4"/>
<evidence type="ECO:0000313" key="2">
    <source>
        <dbReference type="Proteomes" id="UP000306402"/>
    </source>
</evidence>
<dbReference type="OrthoDB" id="1422982at2"/>
<gene>
    <name evidence="1" type="ORF">FEN17_08065</name>
</gene>
<dbReference type="Pfam" id="PF13578">
    <property type="entry name" value="Methyltransf_24"/>
    <property type="match status" value="1"/>
</dbReference>
<evidence type="ECO:0000313" key="1">
    <source>
        <dbReference type="EMBL" id="TLV03546.1"/>
    </source>
</evidence>
<sequence length="204" mass="23726">MGLRTYFRENFLLDIRPYKPKNLRTPANMLDIVSAWKGLEQIIEDMIEQFGLSRDKCIEFGVEFGYSSVVFSNYFKSVTGIDTFEGDEHTVNKDEHFAETKARLAGYPNIRLVKSDYKDWIKTDNQRYNMAHVDIVHNYEETYECGLWAARHSDCTIFHDTESFPAVRQAVKDIAKSTGQELYNYPLHYGLGILVDKKSISKKR</sequence>